<evidence type="ECO:0000313" key="1">
    <source>
        <dbReference type="EMBL" id="GFZ33550.1"/>
    </source>
</evidence>
<comment type="caution">
    <text evidence="1">The sequence shown here is derived from an EMBL/GenBank/DDBJ whole genome shotgun (WGS) entry which is preliminary data.</text>
</comment>
<sequence>MLYQLSIVILFPMYFYDLIKKSMYFLNKYYKYSIFIKTAGINPVNYSKKNPIK</sequence>
<dbReference type="Proteomes" id="UP000663802">
    <property type="component" value="Unassembled WGS sequence"/>
</dbReference>
<organism evidence="1 2">
    <name type="scientific">Clostridium zeae</name>
    <dbReference type="NCBI Taxonomy" id="2759022"/>
    <lineage>
        <taxon>Bacteria</taxon>
        <taxon>Bacillati</taxon>
        <taxon>Bacillota</taxon>
        <taxon>Clostridia</taxon>
        <taxon>Eubacteriales</taxon>
        <taxon>Clostridiaceae</taxon>
        <taxon>Clostridium</taxon>
    </lineage>
</organism>
<proteinExistence type="predicted"/>
<evidence type="ECO:0000313" key="2">
    <source>
        <dbReference type="Proteomes" id="UP000663802"/>
    </source>
</evidence>
<gene>
    <name evidence="1" type="ORF">CSC2_40760</name>
</gene>
<dbReference type="EMBL" id="BMBA01000006">
    <property type="protein sequence ID" value="GFZ33550.1"/>
    <property type="molecule type" value="Genomic_DNA"/>
</dbReference>
<accession>A0ABQ1EFE2</accession>
<reference evidence="1 2" key="1">
    <citation type="journal article" date="2021" name="Int. J. Syst. Evol. Microbiol.">
        <title>Clostridium zeae sp. nov., isolated from corn silage.</title>
        <authorList>
            <person name="Kobayashi H."/>
            <person name="Tanizawa Y."/>
            <person name="Yagura M."/>
            <person name="Sakamoto M."/>
            <person name="Ohkuma M."/>
            <person name="Tohno M."/>
        </authorList>
    </citation>
    <scope>NUCLEOTIDE SEQUENCE [LARGE SCALE GENOMIC DNA]</scope>
    <source>
        <strain evidence="1 2">CSC2</strain>
    </source>
</reference>
<keyword evidence="2" id="KW-1185">Reference proteome</keyword>
<name>A0ABQ1EFE2_9CLOT</name>
<protein>
    <submittedName>
        <fullName evidence="1">Uncharacterized protein</fullName>
    </submittedName>
</protein>